<dbReference type="EMBL" id="JACMSC010000013">
    <property type="protein sequence ID" value="KAG6492394.1"/>
    <property type="molecule type" value="Genomic_DNA"/>
</dbReference>
<dbReference type="Proteomes" id="UP000734854">
    <property type="component" value="Unassembled WGS sequence"/>
</dbReference>
<evidence type="ECO:0000313" key="4">
    <source>
        <dbReference type="EMBL" id="KAG6492394.1"/>
    </source>
</evidence>
<organism evidence="4 5">
    <name type="scientific">Zingiber officinale</name>
    <name type="common">Ginger</name>
    <name type="synonym">Amomum zingiber</name>
    <dbReference type="NCBI Taxonomy" id="94328"/>
    <lineage>
        <taxon>Eukaryota</taxon>
        <taxon>Viridiplantae</taxon>
        <taxon>Streptophyta</taxon>
        <taxon>Embryophyta</taxon>
        <taxon>Tracheophyta</taxon>
        <taxon>Spermatophyta</taxon>
        <taxon>Magnoliopsida</taxon>
        <taxon>Liliopsida</taxon>
        <taxon>Zingiberales</taxon>
        <taxon>Zingiberaceae</taxon>
        <taxon>Zingiber</taxon>
    </lineage>
</organism>
<dbReference type="InterPro" id="IPR016195">
    <property type="entry name" value="Pol/histidinol_Pase-like"/>
</dbReference>
<name>A0A8J5KWN2_ZINOF</name>
<comment type="subcellular location">
    <subcellularLocation>
        <location evidence="1">Nucleus</location>
    </subcellularLocation>
</comment>
<evidence type="ECO:0000256" key="2">
    <source>
        <dbReference type="ARBA" id="ARBA00007331"/>
    </source>
</evidence>
<dbReference type="PANTHER" id="PTHR13031">
    <property type="entry name" value="RIBONUCLEASE P SUBUNIT P30"/>
    <property type="match status" value="1"/>
</dbReference>
<dbReference type="PANTHER" id="PTHR13031:SF0">
    <property type="entry name" value="RIBONUCLEASE P PROTEIN SUBUNIT P30"/>
    <property type="match status" value="1"/>
</dbReference>
<comment type="similarity">
    <text evidence="2">Belongs to the eukaryotic/archaeal RNase P protein component 3 family.</text>
</comment>
<keyword evidence="5" id="KW-1185">Reference proteome</keyword>
<reference evidence="4 5" key="1">
    <citation type="submission" date="2020-08" db="EMBL/GenBank/DDBJ databases">
        <title>Plant Genome Project.</title>
        <authorList>
            <person name="Zhang R.-G."/>
        </authorList>
    </citation>
    <scope>NUCLEOTIDE SEQUENCE [LARGE SCALE GENOMIC DNA]</scope>
    <source>
        <tissue evidence="4">Rhizome</tissue>
    </source>
</reference>
<comment type="caution">
    <text evidence="4">The sequence shown here is derived from an EMBL/GenBank/DDBJ whole genome shotgun (WGS) entry which is preliminary data.</text>
</comment>
<accession>A0A8J5KWN2</accession>
<dbReference type="SUPFAM" id="SSF89550">
    <property type="entry name" value="PHP domain-like"/>
    <property type="match status" value="1"/>
</dbReference>
<dbReference type="Gene3D" id="3.20.20.140">
    <property type="entry name" value="Metal-dependent hydrolases"/>
    <property type="match status" value="1"/>
</dbReference>
<dbReference type="GO" id="GO:0003723">
    <property type="term" value="F:RNA binding"/>
    <property type="evidence" value="ECO:0007669"/>
    <property type="project" value="TreeGrafter"/>
</dbReference>
<dbReference type="Pfam" id="PF01876">
    <property type="entry name" value="RNase_P_p30"/>
    <property type="match status" value="1"/>
</dbReference>
<protein>
    <submittedName>
        <fullName evidence="4">Uncharacterized protein</fullName>
    </submittedName>
</protein>
<gene>
    <name evidence="4" type="ORF">ZIOFF_047357</name>
</gene>
<dbReference type="InterPro" id="IPR002738">
    <property type="entry name" value="RNase_P_p30"/>
</dbReference>
<proteinExistence type="inferred from homology"/>
<keyword evidence="3" id="KW-0819">tRNA processing</keyword>
<dbReference type="AlphaFoldDB" id="A0A8J5KWN2"/>
<evidence type="ECO:0000313" key="5">
    <source>
        <dbReference type="Proteomes" id="UP000734854"/>
    </source>
</evidence>
<evidence type="ECO:0000256" key="1">
    <source>
        <dbReference type="ARBA" id="ARBA00004123"/>
    </source>
</evidence>
<sequence length="171" mass="19661">MSREPSATGRASVMALWELEKARSWLTVDIIALDFSQKLPFRLKIPPIKLAIQRGLYFEITYSHLIVDSHVTRKILSDAKVYQSSPLANAIRKKQFYKETALGAWFPPWLATHTNYYKELSTIHWKEHGQLVLDVLLQKVSKKSIQAQQFMEPHFESSKAVSGQPMTIFSI</sequence>
<evidence type="ECO:0000256" key="3">
    <source>
        <dbReference type="ARBA" id="ARBA00022694"/>
    </source>
</evidence>
<dbReference type="GO" id="GO:0005655">
    <property type="term" value="C:nucleolar ribonuclease P complex"/>
    <property type="evidence" value="ECO:0007669"/>
    <property type="project" value="TreeGrafter"/>
</dbReference>
<dbReference type="GO" id="GO:0008033">
    <property type="term" value="P:tRNA processing"/>
    <property type="evidence" value="ECO:0007669"/>
    <property type="project" value="UniProtKB-KW"/>
</dbReference>